<dbReference type="Pfam" id="PF01103">
    <property type="entry name" value="Omp85"/>
    <property type="match status" value="1"/>
</dbReference>
<dbReference type="InterPro" id="IPR000184">
    <property type="entry name" value="Bac_surfAg_D15"/>
</dbReference>
<dbReference type="OrthoDB" id="9814535at2"/>
<evidence type="ECO:0000313" key="9">
    <source>
        <dbReference type="Proteomes" id="UP000317332"/>
    </source>
</evidence>
<keyword evidence="9" id="KW-1185">Reference proteome</keyword>
<dbReference type="PANTHER" id="PTHR12815">
    <property type="entry name" value="SORTING AND ASSEMBLY MACHINERY SAMM50 PROTEIN FAMILY MEMBER"/>
    <property type="match status" value="1"/>
</dbReference>
<evidence type="ECO:0000313" key="8">
    <source>
        <dbReference type="EMBL" id="TPV35716.1"/>
    </source>
</evidence>
<dbReference type="PANTHER" id="PTHR12815:SF47">
    <property type="entry name" value="TRANSLOCATION AND ASSEMBLY MODULE SUBUNIT TAMA"/>
    <property type="match status" value="1"/>
</dbReference>
<name>A0A506PPA3_9FLAO</name>
<dbReference type="Proteomes" id="UP000317332">
    <property type="component" value="Unassembled WGS sequence"/>
</dbReference>
<keyword evidence="4" id="KW-0472">Membrane</keyword>
<proteinExistence type="predicted"/>
<reference evidence="8 9" key="1">
    <citation type="submission" date="2019-06" db="EMBL/GenBank/DDBJ databases">
        <title>Flavobacteriaceae Paucihalobacterium erythroidium CWB-1, complete genome.</title>
        <authorList>
            <person name="Wu S."/>
        </authorList>
    </citation>
    <scope>NUCLEOTIDE SEQUENCE [LARGE SCALE GENOMIC DNA]</scope>
    <source>
        <strain evidence="8 9">CWB-1</strain>
    </source>
</reference>
<evidence type="ECO:0000256" key="5">
    <source>
        <dbReference type="ARBA" id="ARBA00023237"/>
    </source>
</evidence>
<dbReference type="RefSeq" id="WP_140988725.1">
    <property type="nucleotide sequence ID" value="NZ_VHIQ01000001.1"/>
</dbReference>
<protein>
    <submittedName>
        <fullName evidence="8">Outer membrane protein assembly factor</fullName>
    </submittedName>
</protein>
<dbReference type="InterPro" id="IPR039910">
    <property type="entry name" value="D15-like"/>
</dbReference>
<organism evidence="8 9">
    <name type="scientific">Paucihalobacter ruber</name>
    <dbReference type="NCBI Taxonomy" id="2567861"/>
    <lineage>
        <taxon>Bacteria</taxon>
        <taxon>Pseudomonadati</taxon>
        <taxon>Bacteroidota</taxon>
        <taxon>Flavobacteriia</taxon>
        <taxon>Flavobacteriales</taxon>
        <taxon>Flavobacteriaceae</taxon>
        <taxon>Paucihalobacter</taxon>
    </lineage>
</organism>
<gene>
    <name evidence="8" type="ORF">FJ651_02040</name>
</gene>
<sequence>MNRAFNKFNSCIILLLVAWLFASCDATKRVKADEFLLTKTGINIDGKKTNSETLNSFITQKENARFLGVPIKLHFYNLAHPNLDSVLNERIYNNPKKVARKTKLLSRKQLDKQVASRLAFNKWIKNTGEAPVIVNEARAERTTNTLRRYYFSKGWFNAKSTYDLVKNDDQTAQISYNVERGQPWLLDTIKLKIGTPAIDSLYRDNIQNAAIQLGQQYDENNFTAERKRISEMVRNAGYYNFGQEYVSFEIDTLEQKGRVLTELQIQNRSIEGIHGTERRQFKKYTIKEVNIFTDFGFETKDSQITDSVSYNGYNLYSISKLAYRPKAITDAIIIAKGNLFSDTDRANTNRYISQLRTFRYPSIEYIENETDSTLITNVYLSPRKKYDLGFSFDVLQSNIQTIGFAFSTGLVIRNVFRGAETLDISGIGSIGSSREAGISNSQFFNINEFGANVKLTIPRIFFPIKTEKIIPKFMSPTTRINLSVTGQTNIGLDKQTLSGILGYNWFPKQGITNTLDLFNIQYVRNLNPTNYFDVYSNAFNNLNTIAQDINYVNPGDELSKPDGANLFIDDVLNNNTSLNPSDPEYIEVSNIEQRRVRLTENNLIVGTSFLYVKDKRTNLFDNNFSIFKMRLESAGFMLSNLSTILNTKTSADGREELFGVNYSQYIKTEFDYIKYFGLSSKHTLAFRSYFGIAVPYGNAENIPFARSFFAGGPNDNRAWTAYNLGPGSTASTNEFNEANLKIHLSTEYRFPLTGSFLGAFFIDAGNIWNVLDDIDDPKATFTGFNSLKDIAVGTGFGLRYDFNFFILRGDIGFKTYDPSQPDNNRWFTNYNFANAVYNIGINYPF</sequence>
<comment type="subcellular location">
    <subcellularLocation>
        <location evidence="1">Membrane</location>
    </subcellularLocation>
</comment>
<keyword evidence="3 6" id="KW-0732">Signal</keyword>
<dbReference type="GO" id="GO:0019867">
    <property type="term" value="C:outer membrane"/>
    <property type="evidence" value="ECO:0007669"/>
    <property type="project" value="InterPro"/>
</dbReference>
<dbReference type="EMBL" id="VHIQ01000001">
    <property type="protein sequence ID" value="TPV35716.1"/>
    <property type="molecule type" value="Genomic_DNA"/>
</dbReference>
<evidence type="ECO:0000256" key="2">
    <source>
        <dbReference type="ARBA" id="ARBA00022692"/>
    </source>
</evidence>
<accession>A0A506PPA3</accession>
<feature type="signal peptide" evidence="6">
    <location>
        <begin position="1"/>
        <end position="22"/>
    </location>
</feature>
<evidence type="ECO:0000256" key="6">
    <source>
        <dbReference type="SAM" id="SignalP"/>
    </source>
</evidence>
<keyword evidence="5" id="KW-0998">Cell outer membrane</keyword>
<feature type="domain" description="Bacterial surface antigen (D15)" evidence="7">
    <location>
        <begin position="660"/>
        <end position="823"/>
    </location>
</feature>
<evidence type="ECO:0000259" key="7">
    <source>
        <dbReference type="Pfam" id="PF01103"/>
    </source>
</evidence>
<evidence type="ECO:0000256" key="4">
    <source>
        <dbReference type="ARBA" id="ARBA00023136"/>
    </source>
</evidence>
<dbReference type="Gene3D" id="2.40.160.50">
    <property type="entry name" value="membrane protein fhac: a member of the omp85/tpsb transporter family"/>
    <property type="match status" value="1"/>
</dbReference>
<evidence type="ECO:0000256" key="1">
    <source>
        <dbReference type="ARBA" id="ARBA00004370"/>
    </source>
</evidence>
<keyword evidence="2" id="KW-0812">Transmembrane</keyword>
<evidence type="ECO:0000256" key="3">
    <source>
        <dbReference type="ARBA" id="ARBA00022729"/>
    </source>
</evidence>
<comment type="caution">
    <text evidence="8">The sequence shown here is derived from an EMBL/GenBank/DDBJ whole genome shotgun (WGS) entry which is preliminary data.</text>
</comment>
<feature type="chain" id="PRO_5021227475" evidence="6">
    <location>
        <begin position="23"/>
        <end position="845"/>
    </location>
</feature>
<dbReference type="AlphaFoldDB" id="A0A506PPA3"/>
<dbReference type="PROSITE" id="PS51257">
    <property type="entry name" value="PROKAR_LIPOPROTEIN"/>
    <property type="match status" value="1"/>
</dbReference>